<name>A0A1L9PUV4_ASPVE</name>
<dbReference type="FunFam" id="3.40.50.720:FF:000084">
    <property type="entry name" value="Short-chain dehydrogenase reductase"/>
    <property type="match status" value="1"/>
</dbReference>
<reference evidence="5" key="1">
    <citation type="journal article" date="2017" name="Genome Biol.">
        <title>Comparative genomics reveals high biological diversity and specific adaptations in the industrially and medically important fungal genus Aspergillus.</title>
        <authorList>
            <person name="de Vries R.P."/>
            <person name="Riley R."/>
            <person name="Wiebenga A."/>
            <person name="Aguilar-Osorio G."/>
            <person name="Amillis S."/>
            <person name="Uchima C.A."/>
            <person name="Anderluh G."/>
            <person name="Asadollahi M."/>
            <person name="Askin M."/>
            <person name="Barry K."/>
            <person name="Battaglia E."/>
            <person name="Bayram O."/>
            <person name="Benocci T."/>
            <person name="Braus-Stromeyer S.A."/>
            <person name="Caldana C."/>
            <person name="Canovas D."/>
            <person name="Cerqueira G.C."/>
            <person name="Chen F."/>
            <person name="Chen W."/>
            <person name="Choi C."/>
            <person name="Clum A."/>
            <person name="Dos Santos R.A."/>
            <person name="Damasio A.R."/>
            <person name="Diallinas G."/>
            <person name="Emri T."/>
            <person name="Fekete E."/>
            <person name="Flipphi M."/>
            <person name="Freyberg S."/>
            <person name="Gallo A."/>
            <person name="Gournas C."/>
            <person name="Habgood R."/>
            <person name="Hainaut M."/>
            <person name="Harispe M.L."/>
            <person name="Henrissat B."/>
            <person name="Hilden K.S."/>
            <person name="Hope R."/>
            <person name="Hossain A."/>
            <person name="Karabika E."/>
            <person name="Karaffa L."/>
            <person name="Karanyi Z."/>
            <person name="Krasevec N."/>
            <person name="Kuo A."/>
            <person name="Kusch H."/>
            <person name="LaButti K."/>
            <person name="Lagendijk E.L."/>
            <person name="Lapidus A."/>
            <person name="Levasseur A."/>
            <person name="Lindquist E."/>
            <person name="Lipzen A."/>
            <person name="Logrieco A.F."/>
            <person name="MacCabe A."/>
            <person name="Maekelae M.R."/>
            <person name="Malavazi I."/>
            <person name="Melin P."/>
            <person name="Meyer V."/>
            <person name="Mielnichuk N."/>
            <person name="Miskei M."/>
            <person name="Molnar A.P."/>
            <person name="Mule G."/>
            <person name="Ngan C.Y."/>
            <person name="Orejas M."/>
            <person name="Orosz E."/>
            <person name="Ouedraogo J.P."/>
            <person name="Overkamp K.M."/>
            <person name="Park H.-S."/>
            <person name="Perrone G."/>
            <person name="Piumi F."/>
            <person name="Punt P.J."/>
            <person name="Ram A.F."/>
            <person name="Ramon A."/>
            <person name="Rauscher S."/>
            <person name="Record E."/>
            <person name="Riano-Pachon D.M."/>
            <person name="Robert V."/>
            <person name="Roehrig J."/>
            <person name="Ruller R."/>
            <person name="Salamov A."/>
            <person name="Salih N.S."/>
            <person name="Samson R.A."/>
            <person name="Sandor E."/>
            <person name="Sanguinetti M."/>
            <person name="Schuetze T."/>
            <person name="Sepcic K."/>
            <person name="Shelest E."/>
            <person name="Sherlock G."/>
            <person name="Sophianopoulou V."/>
            <person name="Squina F.M."/>
            <person name="Sun H."/>
            <person name="Susca A."/>
            <person name="Todd R.B."/>
            <person name="Tsang A."/>
            <person name="Unkles S.E."/>
            <person name="van de Wiele N."/>
            <person name="van Rossen-Uffink D."/>
            <person name="Oliveira J.V."/>
            <person name="Vesth T.C."/>
            <person name="Visser J."/>
            <person name="Yu J.-H."/>
            <person name="Zhou M."/>
            <person name="Andersen M.R."/>
            <person name="Archer D.B."/>
            <person name="Baker S.E."/>
            <person name="Benoit I."/>
            <person name="Brakhage A.A."/>
            <person name="Braus G.H."/>
            <person name="Fischer R."/>
            <person name="Frisvad J.C."/>
            <person name="Goldman G.H."/>
            <person name="Houbraken J."/>
            <person name="Oakley B."/>
            <person name="Pocsi I."/>
            <person name="Scazzocchio C."/>
            <person name="Seiboth B."/>
            <person name="vanKuyk P.A."/>
            <person name="Wortman J."/>
            <person name="Dyer P.S."/>
            <person name="Grigoriev I.V."/>
        </authorList>
    </citation>
    <scope>NUCLEOTIDE SEQUENCE [LARGE SCALE GENOMIC DNA]</scope>
    <source>
        <strain evidence="5">CBS 583.65</strain>
    </source>
</reference>
<dbReference type="AlphaFoldDB" id="A0A1L9PUV4"/>
<dbReference type="PROSITE" id="PS00061">
    <property type="entry name" value="ADH_SHORT"/>
    <property type="match status" value="1"/>
</dbReference>
<accession>A0A1L9PUV4</accession>
<dbReference type="VEuPathDB" id="FungiDB:ASPVEDRAFT_55238"/>
<dbReference type="InterPro" id="IPR002347">
    <property type="entry name" value="SDR_fam"/>
</dbReference>
<dbReference type="SUPFAM" id="SSF51735">
    <property type="entry name" value="NAD(P)-binding Rossmann-fold domains"/>
    <property type="match status" value="1"/>
</dbReference>
<dbReference type="PANTHER" id="PTHR24321">
    <property type="entry name" value="DEHYDROGENASES, SHORT CHAIN"/>
    <property type="match status" value="1"/>
</dbReference>
<dbReference type="GeneID" id="63730551"/>
<dbReference type="Pfam" id="PF13561">
    <property type="entry name" value="adh_short_C2"/>
    <property type="match status" value="1"/>
</dbReference>
<proteinExistence type="inferred from homology"/>
<dbReference type="Gene3D" id="3.40.50.720">
    <property type="entry name" value="NAD(P)-binding Rossmann-like Domain"/>
    <property type="match status" value="1"/>
</dbReference>
<keyword evidence="5" id="KW-1185">Reference proteome</keyword>
<sequence length="255" mass="26330">MISLSGKVIAITGGASGIGRSTAILAASLGAKVSIADLQQEGLDAVAQEIKSAGHGDVFSMAIDVRKASTVDTWIQETVKWGGRLDGAANLAGVIGKSIGLKGASMVKDIDSEEWDFVMDINLKGLMHCLRAELQVMADNGSIVNASSIAGIMGMERNAAYSASKHGVIGLSRSAAKEAGEQNIRVNCIAPGAIQTPMLAQSNKINGNVSVKQSNIALTRNGVPEEPANLIVFLLSEASSFISGAVYSIDGGWAC</sequence>
<gene>
    <name evidence="4" type="ORF">ASPVEDRAFT_55238</name>
</gene>
<evidence type="ECO:0000313" key="4">
    <source>
        <dbReference type="EMBL" id="OJJ05307.1"/>
    </source>
</evidence>
<dbReference type="PRINTS" id="PR00080">
    <property type="entry name" value="SDRFAMILY"/>
</dbReference>
<dbReference type="Proteomes" id="UP000184073">
    <property type="component" value="Unassembled WGS sequence"/>
</dbReference>
<keyword evidence="2" id="KW-0521">NADP</keyword>
<evidence type="ECO:0000256" key="3">
    <source>
        <dbReference type="ARBA" id="ARBA00023002"/>
    </source>
</evidence>
<dbReference type="RefSeq" id="XP_040671069.1">
    <property type="nucleotide sequence ID" value="XM_040815040.1"/>
</dbReference>
<dbReference type="InterPro" id="IPR036291">
    <property type="entry name" value="NAD(P)-bd_dom_sf"/>
</dbReference>
<keyword evidence="3" id="KW-0560">Oxidoreductase</keyword>
<dbReference type="PANTHER" id="PTHR24321:SF8">
    <property type="entry name" value="ESTRADIOL 17-BETA-DEHYDROGENASE 8-RELATED"/>
    <property type="match status" value="1"/>
</dbReference>
<dbReference type="CDD" id="cd05233">
    <property type="entry name" value="SDR_c"/>
    <property type="match status" value="1"/>
</dbReference>
<protein>
    <submittedName>
        <fullName evidence="4">Uncharacterized protein</fullName>
    </submittedName>
</protein>
<dbReference type="GO" id="GO:0044550">
    <property type="term" value="P:secondary metabolite biosynthetic process"/>
    <property type="evidence" value="ECO:0007669"/>
    <property type="project" value="UniProtKB-ARBA"/>
</dbReference>
<organism evidence="4 5">
    <name type="scientific">Aspergillus versicolor CBS 583.65</name>
    <dbReference type="NCBI Taxonomy" id="1036611"/>
    <lineage>
        <taxon>Eukaryota</taxon>
        <taxon>Fungi</taxon>
        <taxon>Dikarya</taxon>
        <taxon>Ascomycota</taxon>
        <taxon>Pezizomycotina</taxon>
        <taxon>Eurotiomycetes</taxon>
        <taxon>Eurotiomycetidae</taxon>
        <taxon>Eurotiales</taxon>
        <taxon>Aspergillaceae</taxon>
        <taxon>Aspergillus</taxon>
        <taxon>Aspergillus subgen. Nidulantes</taxon>
    </lineage>
</organism>
<evidence type="ECO:0000256" key="1">
    <source>
        <dbReference type="ARBA" id="ARBA00006484"/>
    </source>
</evidence>
<dbReference type="InterPro" id="IPR020904">
    <property type="entry name" value="Sc_DH/Rdtase_CS"/>
</dbReference>
<evidence type="ECO:0000313" key="5">
    <source>
        <dbReference type="Proteomes" id="UP000184073"/>
    </source>
</evidence>
<dbReference type="OrthoDB" id="1669814at2759"/>
<dbReference type="STRING" id="1036611.A0A1L9PUV4"/>
<dbReference type="PRINTS" id="PR00081">
    <property type="entry name" value="GDHRDH"/>
</dbReference>
<dbReference type="EMBL" id="KV878132">
    <property type="protein sequence ID" value="OJJ05307.1"/>
    <property type="molecule type" value="Genomic_DNA"/>
</dbReference>
<comment type="similarity">
    <text evidence="1">Belongs to the short-chain dehydrogenases/reductases (SDR) family.</text>
</comment>
<evidence type="ECO:0000256" key="2">
    <source>
        <dbReference type="ARBA" id="ARBA00022857"/>
    </source>
</evidence>
<dbReference type="GO" id="GO:0016491">
    <property type="term" value="F:oxidoreductase activity"/>
    <property type="evidence" value="ECO:0007669"/>
    <property type="project" value="UniProtKB-KW"/>
</dbReference>